<organism evidence="1 2">
    <name type="scientific">Gregarina niphandrodes</name>
    <name type="common">Septate eugregarine</name>
    <dbReference type="NCBI Taxonomy" id="110365"/>
    <lineage>
        <taxon>Eukaryota</taxon>
        <taxon>Sar</taxon>
        <taxon>Alveolata</taxon>
        <taxon>Apicomplexa</taxon>
        <taxon>Conoidasida</taxon>
        <taxon>Gregarinasina</taxon>
        <taxon>Eugregarinorida</taxon>
        <taxon>Gregarinidae</taxon>
        <taxon>Gregarina</taxon>
    </lineage>
</organism>
<dbReference type="VEuPathDB" id="CryptoDB:GNI_087830"/>
<keyword evidence="2" id="KW-1185">Reference proteome</keyword>
<protein>
    <submittedName>
        <fullName evidence="1">Uncharacterized protein</fullName>
    </submittedName>
</protein>
<proteinExistence type="predicted"/>
<name>A0A023B612_GRENI</name>
<accession>A0A023B612</accession>
<evidence type="ECO:0000313" key="1">
    <source>
        <dbReference type="EMBL" id="EZG62746.1"/>
    </source>
</evidence>
<evidence type="ECO:0000313" key="2">
    <source>
        <dbReference type="Proteomes" id="UP000019763"/>
    </source>
</evidence>
<gene>
    <name evidence="1" type="ORF">GNI_087830</name>
</gene>
<dbReference type="AlphaFoldDB" id="A0A023B612"/>
<dbReference type="GeneID" id="22913137"/>
<dbReference type="eggNOG" id="ENOG502SPPU">
    <property type="taxonomic scope" value="Eukaryota"/>
</dbReference>
<comment type="caution">
    <text evidence="1">The sequence shown here is derived from an EMBL/GenBank/DDBJ whole genome shotgun (WGS) entry which is preliminary data.</text>
</comment>
<reference evidence="1" key="1">
    <citation type="submission" date="2013-12" db="EMBL/GenBank/DDBJ databases">
        <authorList>
            <person name="Omoto C.K."/>
            <person name="Sibley D."/>
            <person name="Venepally P."/>
            <person name="Hadjithomas M."/>
            <person name="Karamycheva S."/>
            <person name="Brunk B."/>
            <person name="Roos D."/>
            <person name="Caler E."/>
            <person name="Lorenzi H."/>
        </authorList>
    </citation>
    <scope>NUCLEOTIDE SEQUENCE</scope>
</reference>
<dbReference type="EMBL" id="AFNH02000659">
    <property type="protein sequence ID" value="EZG62746.1"/>
    <property type="molecule type" value="Genomic_DNA"/>
</dbReference>
<dbReference type="Proteomes" id="UP000019763">
    <property type="component" value="Unassembled WGS sequence"/>
</dbReference>
<sequence length="546" mass="61717">MVVETLGDWDDGDGIISEMDVIAEIDRIVEDMLADYPGARFESSTVGNTTGLGPSLDPQCALDSERNPSFQIISPQEKGWFIEAKYLVWAFDILSHGWWHLVPFEVKKPISVFGLARMAVEWDTARKANPGLRANLAFGARCYKVLFGRICVWDEAMFCGWRESKRSDIGFGSLSIVEPPVENTKEPSYASAALIDVLESWPVSPLHSTKFTDNMNRWRIRYKHKINCGSPEEYGYPPSAVAAFISSGEFETLVIKAFGDLGMPVEQVPKELRRCVRKEQIRERVAGLTAAGVSDLSLIEAMMSDSPPSHLMSISGNRFQIVKETETVLQIPPRYLVWAYDVLNHGWWGAVPETIFSPMLTLFGLAQRAWEWETGGSRIYTLSASCYNCGERVRLHSPIQNCERCEEPWSLQIFWEWLRSRHFSTIYDQFRNVNLSRDSGGLYTDVSEMIAAVGFAVPSGNKGPALEPSEQEMDSFARMNCRPSLAERFRQWLARTRKRKCSGKGIDRWDYERLIVHRISSHLTLVTPSVGCNSATDSSNGHRQQQ</sequence>
<dbReference type="RefSeq" id="XP_011130725.1">
    <property type="nucleotide sequence ID" value="XM_011132423.1"/>
</dbReference>